<accession>A0A9W9R2T4</accession>
<evidence type="ECO:0000313" key="6">
    <source>
        <dbReference type="EMBL" id="KAJ5351094.1"/>
    </source>
</evidence>
<organism evidence="6 7">
    <name type="scientific">Penicillium brevicompactum</name>
    <dbReference type="NCBI Taxonomy" id="5074"/>
    <lineage>
        <taxon>Eukaryota</taxon>
        <taxon>Fungi</taxon>
        <taxon>Dikarya</taxon>
        <taxon>Ascomycota</taxon>
        <taxon>Pezizomycotina</taxon>
        <taxon>Eurotiomycetes</taxon>
        <taxon>Eurotiomycetidae</taxon>
        <taxon>Eurotiales</taxon>
        <taxon>Aspergillaceae</taxon>
        <taxon>Penicillium</taxon>
    </lineage>
</organism>
<proteinExistence type="inferred from homology"/>
<evidence type="ECO:0000256" key="4">
    <source>
        <dbReference type="ARBA" id="ARBA00023002"/>
    </source>
</evidence>
<dbReference type="PANTHER" id="PTHR42973">
    <property type="entry name" value="BINDING OXIDOREDUCTASE, PUTATIVE (AFU_ORTHOLOGUE AFUA_1G17690)-RELATED"/>
    <property type="match status" value="1"/>
</dbReference>
<dbReference type="PROSITE" id="PS51387">
    <property type="entry name" value="FAD_PCMH"/>
    <property type="match status" value="1"/>
</dbReference>
<keyword evidence="3" id="KW-0274">FAD</keyword>
<dbReference type="Gene3D" id="3.30.465.10">
    <property type="match status" value="1"/>
</dbReference>
<feature type="domain" description="FAD-binding PCMH-type" evidence="5">
    <location>
        <begin position="14"/>
        <end position="184"/>
    </location>
</feature>
<dbReference type="InterPro" id="IPR006094">
    <property type="entry name" value="Oxid_FAD_bind_N"/>
</dbReference>
<dbReference type="InterPro" id="IPR036318">
    <property type="entry name" value="FAD-bd_PCMH-like_sf"/>
</dbReference>
<keyword evidence="4" id="KW-0560">Oxidoreductase</keyword>
<dbReference type="PANTHER" id="PTHR42973:SF54">
    <property type="entry name" value="FAD-BINDING PCMH-TYPE DOMAIN-CONTAINING PROTEIN"/>
    <property type="match status" value="1"/>
</dbReference>
<evidence type="ECO:0000256" key="1">
    <source>
        <dbReference type="ARBA" id="ARBA00005466"/>
    </source>
</evidence>
<evidence type="ECO:0000259" key="5">
    <source>
        <dbReference type="PROSITE" id="PS51387"/>
    </source>
</evidence>
<dbReference type="GO" id="GO:0016491">
    <property type="term" value="F:oxidoreductase activity"/>
    <property type="evidence" value="ECO:0007669"/>
    <property type="project" value="UniProtKB-KW"/>
</dbReference>
<dbReference type="GO" id="GO:0071949">
    <property type="term" value="F:FAD binding"/>
    <property type="evidence" value="ECO:0007669"/>
    <property type="project" value="InterPro"/>
</dbReference>
<dbReference type="InterPro" id="IPR016166">
    <property type="entry name" value="FAD-bd_PCMH"/>
</dbReference>
<sequence length="454" mass="50157">MFVYHLFSPGAATENLDPGCVFLPDTSEKVSEAISIFAKNDCKFVIKGGGHSAIPGAVSIHDGVLMPMEYINTTEVQLQEGYIRVGAGATLGSVYEALDPYNLSAIIGRYKKVGLGLAVGAGFSYSSNSEGLTIDNVVTYEVVLANGTIVNANAHSHNDLFWALKGGNNNFGVVTHFDLATVATDGRVLGGIVYYPESSLDELADVIYDYHVNQAINDIHTHTLSQYGYNGTTNETINFTPVVYNADLQELPDILQPWNNTPHYKSTVHNRNYTSLAAELNDGFPDGKFQAQRIMTVYADAQLYKDIWWEFRKWMKNYQGVEGFYGLHCNMPITPRQVTQGILKGTNALGLEDSGNRTLGILYFGVTFDNKADSDRVLPDHDEFVQKMQKLAASRDLLHPYLMLTYSGWNQPVLTSYGEKNLAKLRAVQAIYDPTHVFQRLVPGGQKLPDAEQA</sequence>
<keyword evidence="2" id="KW-0285">Flavoprotein</keyword>
<dbReference type="Proteomes" id="UP001147695">
    <property type="component" value="Unassembled WGS sequence"/>
</dbReference>
<dbReference type="AlphaFoldDB" id="A0A9W9R2T4"/>
<dbReference type="EMBL" id="JAPZBQ010000001">
    <property type="protein sequence ID" value="KAJ5351094.1"/>
    <property type="molecule type" value="Genomic_DNA"/>
</dbReference>
<reference evidence="6" key="2">
    <citation type="journal article" date="2023" name="IMA Fungus">
        <title>Comparative genomic study of the Penicillium genus elucidates a diverse pangenome and 15 lateral gene transfer events.</title>
        <authorList>
            <person name="Petersen C."/>
            <person name="Sorensen T."/>
            <person name="Nielsen M.R."/>
            <person name="Sondergaard T.E."/>
            <person name="Sorensen J.L."/>
            <person name="Fitzpatrick D.A."/>
            <person name="Frisvad J.C."/>
            <person name="Nielsen K.L."/>
        </authorList>
    </citation>
    <scope>NUCLEOTIDE SEQUENCE</scope>
    <source>
        <strain evidence="6">IBT 35673</strain>
    </source>
</reference>
<dbReference type="SUPFAM" id="SSF56176">
    <property type="entry name" value="FAD-binding/transporter-associated domain-like"/>
    <property type="match status" value="1"/>
</dbReference>
<dbReference type="Gene3D" id="3.40.462.20">
    <property type="match status" value="1"/>
</dbReference>
<reference evidence="6" key="1">
    <citation type="submission" date="2022-12" db="EMBL/GenBank/DDBJ databases">
        <authorList>
            <person name="Petersen C."/>
        </authorList>
    </citation>
    <scope>NUCLEOTIDE SEQUENCE</scope>
    <source>
        <strain evidence="6">IBT 35673</strain>
    </source>
</reference>
<gene>
    <name evidence="6" type="ORF">N7452_000068</name>
</gene>
<evidence type="ECO:0000313" key="7">
    <source>
        <dbReference type="Proteomes" id="UP001147695"/>
    </source>
</evidence>
<dbReference type="InterPro" id="IPR050416">
    <property type="entry name" value="FAD-linked_Oxidoreductase"/>
</dbReference>
<evidence type="ECO:0000256" key="3">
    <source>
        <dbReference type="ARBA" id="ARBA00022827"/>
    </source>
</evidence>
<name>A0A9W9R2T4_PENBR</name>
<evidence type="ECO:0000256" key="2">
    <source>
        <dbReference type="ARBA" id="ARBA00022630"/>
    </source>
</evidence>
<protein>
    <recommendedName>
        <fullName evidence="5">FAD-binding PCMH-type domain-containing protein</fullName>
    </recommendedName>
</protein>
<comment type="caution">
    <text evidence="6">The sequence shown here is derived from an EMBL/GenBank/DDBJ whole genome shotgun (WGS) entry which is preliminary data.</text>
</comment>
<dbReference type="InterPro" id="IPR016169">
    <property type="entry name" value="FAD-bd_PCMH_sub2"/>
</dbReference>
<dbReference type="Pfam" id="PF01565">
    <property type="entry name" value="FAD_binding_4"/>
    <property type="match status" value="1"/>
</dbReference>
<comment type="similarity">
    <text evidence="1">Belongs to the oxygen-dependent FAD-linked oxidoreductase family.</text>
</comment>